<dbReference type="InterPro" id="IPR024320">
    <property type="entry name" value="LPG_synthase_C"/>
</dbReference>
<dbReference type="Pfam" id="PF09924">
    <property type="entry name" value="LPG_synthase_C"/>
    <property type="match status" value="1"/>
</dbReference>
<dbReference type="PANTHER" id="PTHR41373:SF1">
    <property type="entry name" value="PHOSPHATIDYLGLYCEROL LYSYLTRANSFERASE C-TERMINAL DOMAIN-CONTAINING PROTEIN"/>
    <property type="match status" value="1"/>
</dbReference>
<evidence type="ECO:0000313" key="2">
    <source>
        <dbReference type="EMBL" id="HIZ73754.1"/>
    </source>
</evidence>
<organism evidence="2 3">
    <name type="scientific">Candidatus Mediterraneibacter stercoravium</name>
    <dbReference type="NCBI Taxonomy" id="2838685"/>
    <lineage>
        <taxon>Bacteria</taxon>
        <taxon>Bacillati</taxon>
        <taxon>Bacillota</taxon>
        <taxon>Clostridia</taxon>
        <taxon>Lachnospirales</taxon>
        <taxon>Lachnospiraceae</taxon>
        <taxon>Mediterraneibacter</taxon>
    </lineage>
</organism>
<dbReference type="InterPro" id="IPR016732">
    <property type="entry name" value="UCP018688"/>
</dbReference>
<sequence>MEYDFKRPELEDKDLVNHYFFEAPGRSCERTFVNVFLWSRHYKVKFAVIEDALVFRDESDGYAFSYPAGEPEAVKRALEAVMEYCREHECPFRLYNVTPEHFDQMEKWFPGRFQIEYVRDVADYVYETEKLATLAGKKLHGKRNHINRFKALYPDWSYEKMDDGNVEECFQMALKWRNQNGCDDDTEKNAEMCVTLNSLRLYKELGLRGGILRVNGEIAAFSMGEPLCSDTFVVHIEKAFAEIEGAYPMINQQFVQHECMDYTYVNREDDAGSEGLRKAKLSYRPAFMVEKGVVTER</sequence>
<protein>
    <submittedName>
        <fullName evidence="2">DUF2156 domain-containing protein</fullName>
    </submittedName>
</protein>
<gene>
    <name evidence="2" type="ORF">H9723_00720</name>
</gene>
<proteinExistence type="predicted"/>
<dbReference type="PANTHER" id="PTHR41373">
    <property type="entry name" value="DUF2156 DOMAIN-CONTAINING PROTEIN"/>
    <property type="match status" value="1"/>
</dbReference>
<evidence type="ECO:0000259" key="1">
    <source>
        <dbReference type="Pfam" id="PF09924"/>
    </source>
</evidence>
<dbReference type="SUPFAM" id="SSF55729">
    <property type="entry name" value="Acyl-CoA N-acyltransferases (Nat)"/>
    <property type="match status" value="2"/>
</dbReference>
<comment type="caution">
    <text evidence="2">The sequence shown here is derived from an EMBL/GenBank/DDBJ whole genome shotgun (WGS) entry which is preliminary data.</text>
</comment>
<dbReference type="EMBL" id="DXAY01000014">
    <property type="protein sequence ID" value="HIZ73754.1"/>
    <property type="molecule type" value="Genomic_DNA"/>
</dbReference>
<evidence type="ECO:0000313" key="3">
    <source>
        <dbReference type="Proteomes" id="UP000824116"/>
    </source>
</evidence>
<dbReference type="CDD" id="cd01670">
    <property type="entry name" value="Death"/>
    <property type="match status" value="1"/>
</dbReference>
<dbReference type="Proteomes" id="UP000824116">
    <property type="component" value="Unassembled WGS sequence"/>
</dbReference>
<dbReference type="Gene3D" id="3.40.630.30">
    <property type="match status" value="1"/>
</dbReference>
<feature type="domain" description="Phosphatidylglycerol lysyltransferase C-terminal" evidence="1">
    <location>
        <begin position="27"/>
        <end position="287"/>
    </location>
</feature>
<name>A0A9D2G644_9FIRM</name>
<dbReference type="PIRSF" id="PIRSF018688">
    <property type="entry name" value="UCP018688"/>
    <property type="match status" value="1"/>
</dbReference>
<dbReference type="InterPro" id="IPR016181">
    <property type="entry name" value="Acyl_CoA_acyltransferase"/>
</dbReference>
<dbReference type="AlphaFoldDB" id="A0A9D2G644"/>
<reference evidence="2" key="1">
    <citation type="journal article" date="2021" name="PeerJ">
        <title>Extensive microbial diversity within the chicken gut microbiome revealed by metagenomics and culture.</title>
        <authorList>
            <person name="Gilroy R."/>
            <person name="Ravi A."/>
            <person name="Getino M."/>
            <person name="Pursley I."/>
            <person name="Horton D.L."/>
            <person name="Alikhan N.F."/>
            <person name="Baker D."/>
            <person name="Gharbi K."/>
            <person name="Hall N."/>
            <person name="Watson M."/>
            <person name="Adriaenssens E.M."/>
            <person name="Foster-Nyarko E."/>
            <person name="Jarju S."/>
            <person name="Secka A."/>
            <person name="Antonio M."/>
            <person name="Oren A."/>
            <person name="Chaudhuri R.R."/>
            <person name="La Ragione R."/>
            <person name="Hildebrand F."/>
            <person name="Pallen M.J."/>
        </authorList>
    </citation>
    <scope>NUCLEOTIDE SEQUENCE</scope>
    <source>
        <strain evidence="2">CHK196-3914</strain>
    </source>
</reference>
<reference evidence="2" key="2">
    <citation type="submission" date="2021-04" db="EMBL/GenBank/DDBJ databases">
        <authorList>
            <person name="Gilroy R."/>
        </authorList>
    </citation>
    <scope>NUCLEOTIDE SEQUENCE</scope>
    <source>
        <strain evidence="2">CHK196-3914</strain>
    </source>
</reference>
<accession>A0A9D2G644</accession>